<feature type="transmembrane region" description="Helical" evidence="6">
    <location>
        <begin position="361"/>
        <end position="379"/>
    </location>
</feature>
<dbReference type="NCBIfam" id="TIGR00360">
    <property type="entry name" value="ComEC_N-term"/>
    <property type="match status" value="1"/>
</dbReference>
<protein>
    <submittedName>
        <fullName evidence="9">ComEC family competence protein</fullName>
    </submittedName>
</protein>
<reference evidence="9 10" key="1">
    <citation type="submission" date="2019-03" db="EMBL/GenBank/DDBJ databases">
        <authorList>
            <person name="Kim M.K.M."/>
        </authorList>
    </citation>
    <scope>NUCLEOTIDE SEQUENCE [LARGE SCALE GENOMIC DNA]</scope>
    <source>
        <strain evidence="9 10">17J68-12</strain>
    </source>
</reference>
<evidence type="ECO:0000256" key="5">
    <source>
        <dbReference type="ARBA" id="ARBA00023136"/>
    </source>
</evidence>
<dbReference type="InterPro" id="IPR004477">
    <property type="entry name" value="ComEC_N"/>
</dbReference>
<accession>A0A4R1BAS4</accession>
<evidence type="ECO:0000259" key="7">
    <source>
        <dbReference type="Pfam" id="PF03772"/>
    </source>
</evidence>
<sequence>MRTPIPPWRKTPVLRLLLPFAAGIALHDLLAATPTLFPALAALALLFLLPLLLSEKMRFRWRALPGAGTQLLLLVAGALWLQARDVRRAPGWIGNYPSASRTRVVLTAEPSEKAASWKLEGQLLSVATNNGWQPASGGVLLYLRKDSGSMPPRYGQELLIDAPLAPVRGSGNPAAFDYTGWALRQGTTHSAFLGKTDYHILPGWRGSRFQSALLQARAWTIGVLRRYLPGGGAGMAEALLIGYKDDLDKELVRSYSRTGVVHIIAISGMHLALVYGLLIGLTAPLRAQRLQWLRMTLVLAGLWSFSFLAGGGPSVLRAAVMFSFLAFGSLIGRKGNAMNTLLLGALVLLLINPFWLWDAGFQLSCTAVAGILLFYRPIYALYTPHNRLLDALWKGSAVTLAAQVLTTPISLYHFHQFPLLFLAANLLAVPLSGLLVYALLVLLGFSFWPGAATLIGKGADALIALLNQYIAAVERSPVAVWEGISVSPLQVLLLYALIAALAWGPLRLQAPAWRTAFACGALFLCLRAYSFWQAGRQARFLVYNIPRHVAMEVHDGRQVAFRGDASVLAGPLREQHLGPAHVAYRLREEATTLPSAFRFGNRSVVVFEEGREALPASGADVLVVSGKPRMFLPALLQEGRVRQLVLDATVPKRSAARWKADCAQAGVPCHDVREAGAFVLDL</sequence>
<feature type="domain" description="DUF4131" evidence="8">
    <location>
        <begin position="37"/>
        <end position="194"/>
    </location>
</feature>
<feature type="transmembrane region" description="Helical" evidence="6">
    <location>
        <begin position="512"/>
        <end position="532"/>
    </location>
</feature>
<dbReference type="EMBL" id="SJZI01000042">
    <property type="protein sequence ID" value="TCJ14053.1"/>
    <property type="molecule type" value="Genomic_DNA"/>
</dbReference>
<dbReference type="Pfam" id="PF13567">
    <property type="entry name" value="DUF4131"/>
    <property type="match status" value="1"/>
</dbReference>
<gene>
    <name evidence="9" type="ORF">EPD60_08550</name>
</gene>
<evidence type="ECO:0000256" key="2">
    <source>
        <dbReference type="ARBA" id="ARBA00022475"/>
    </source>
</evidence>
<feature type="transmembrane region" description="Helical" evidence="6">
    <location>
        <begin position="12"/>
        <end position="30"/>
    </location>
</feature>
<keyword evidence="2" id="KW-1003">Cell membrane</keyword>
<proteinExistence type="predicted"/>
<evidence type="ECO:0000256" key="1">
    <source>
        <dbReference type="ARBA" id="ARBA00004651"/>
    </source>
</evidence>
<feature type="transmembrane region" description="Helical" evidence="6">
    <location>
        <begin position="420"/>
        <end position="448"/>
    </location>
</feature>
<dbReference type="PANTHER" id="PTHR30619">
    <property type="entry name" value="DNA INTERNALIZATION/COMPETENCE PROTEIN COMEC/REC2"/>
    <property type="match status" value="1"/>
</dbReference>
<keyword evidence="10" id="KW-1185">Reference proteome</keyword>
<dbReference type="InterPro" id="IPR025405">
    <property type="entry name" value="DUF4131"/>
</dbReference>
<feature type="domain" description="ComEC/Rec2-related protein" evidence="7">
    <location>
        <begin position="239"/>
        <end position="504"/>
    </location>
</feature>
<feature type="transmembrane region" description="Helical" evidence="6">
    <location>
        <begin position="489"/>
        <end position="506"/>
    </location>
</feature>
<dbReference type="OrthoDB" id="9761531at2"/>
<dbReference type="RefSeq" id="WP_131448797.1">
    <property type="nucleotide sequence ID" value="NZ_SJZI01000042.1"/>
</dbReference>
<evidence type="ECO:0000313" key="9">
    <source>
        <dbReference type="EMBL" id="TCJ14053.1"/>
    </source>
</evidence>
<name>A0A4R1BAS4_9BACT</name>
<comment type="subcellular location">
    <subcellularLocation>
        <location evidence="1">Cell membrane</location>
        <topology evidence="1">Multi-pass membrane protein</topology>
    </subcellularLocation>
</comment>
<dbReference type="Proteomes" id="UP000295334">
    <property type="component" value="Unassembled WGS sequence"/>
</dbReference>
<keyword evidence="3 6" id="KW-0812">Transmembrane</keyword>
<keyword evidence="4 6" id="KW-1133">Transmembrane helix</keyword>
<dbReference type="AlphaFoldDB" id="A0A4R1BAS4"/>
<keyword evidence="5 6" id="KW-0472">Membrane</keyword>
<evidence type="ECO:0000256" key="3">
    <source>
        <dbReference type="ARBA" id="ARBA00022692"/>
    </source>
</evidence>
<evidence type="ECO:0000313" key="10">
    <source>
        <dbReference type="Proteomes" id="UP000295334"/>
    </source>
</evidence>
<dbReference type="InterPro" id="IPR052159">
    <property type="entry name" value="Competence_DNA_uptake"/>
</dbReference>
<evidence type="ECO:0000256" key="6">
    <source>
        <dbReference type="SAM" id="Phobius"/>
    </source>
</evidence>
<comment type="caution">
    <text evidence="9">The sequence shown here is derived from an EMBL/GenBank/DDBJ whole genome shotgun (WGS) entry which is preliminary data.</text>
</comment>
<dbReference type="Pfam" id="PF03772">
    <property type="entry name" value="Competence"/>
    <property type="match status" value="1"/>
</dbReference>
<feature type="transmembrane region" description="Helical" evidence="6">
    <location>
        <begin position="36"/>
        <end position="54"/>
    </location>
</feature>
<evidence type="ECO:0000256" key="4">
    <source>
        <dbReference type="ARBA" id="ARBA00022989"/>
    </source>
</evidence>
<organism evidence="9 10">
    <name type="scientific">Flaviaesturariibacter flavus</name>
    <dbReference type="NCBI Taxonomy" id="2502780"/>
    <lineage>
        <taxon>Bacteria</taxon>
        <taxon>Pseudomonadati</taxon>
        <taxon>Bacteroidota</taxon>
        <taxon>Chitinophagia</taxon>
        <taxon>Chitinophagales</taxon>
        <taxon>Chitinophagaceae</taxon>
        <taxon>Flaviaestuariibacter</taxon>
    </lineage>
</organism>
<feature type="transmembrane region" description="Helical" evidence="6">
    <location>
        <begin position="259"/>
        <end position="280"/>
    </location>
</feature>
<feature type="transmembrane region" description="Helical" evidence="6">
    <location>
        <begin position="338"/>
        <end position="355"/>
    </location>
</feature>
<evidence type="ECO:0000259" key="8">
    <source>
        <dbReference type="Pfam" id="PF13567"/>
    </source>
</evidence>
<dbReference type="PANTHER" id="PTHR30619:SF1">
    <property type="entry name" value="RECOMBINATION PROTEIN 2"/>
    <property type="match status" value="1"/>
</dbReference>
<feature type="transmembrane region" description="Helical" evidence="6">
    <location>
        <begin position="292"/>
        <end position="309"/>
    </location>
</feature>
<dbReference type="GO" id="GO:0005886">
    <property type="term" value="C:plasma membrane"/>
    <property type="evidence" value="ECO:0007669"/>
    <property type="project" value="UniProtKB-SubCell"/>
</dbReference>